<dbReference type="PhylomeDB" id="A0A0G4EDK6"/>
<feature type="region of interest" description="Disordered" evidence="1">
    <location>
        <begin position="1"/>
        <end position="26"/>
    </location>
</feature>
<dbReference type="AlphaFoldDB" id="A0A0G4EDK6"/>
<evidence type="ECO:0000313" key="2">
    <source>
        <dbReference type="EMBL" id="CEL93595.1"/>
    </source>
</evidence>
<dbReference type="VEuPathDB" id="CryptoDB:Vbra_11303"/>
<protein>
    <submittedName>
        <fullName evidence="2">Uncharacterized protein</fullName>
    </submittedName>
</protein>
<accession>A0A0G4EDK6</accession>
<evidence type="ECO:0000313" key="3">
    <source>
        <dbReference type="Proteomes" id="UP000041254"/>
    </source>
</evidence>
<evidence type="ECO:0000256" key="1">
    <source>
        <dbReference type="SAM" id="MobiDB-lite"/>
    </source>
</evidence>
<gene>
    <name evidence="2" type="ORF">Vbra_11303</name>
</gene>
<reference evidence="2 3" key="1">
    <citation type="submission" date="2014-11" db="EMBL/GenBank/DDBJ databases">
        <authorList>
            <person name="Zhu J."/>
            <person name="Qi W."/>
            <person name="Song R."/>
        </authorList>
    </citation>
    <scope>NUCLEOTIDE SEQUENCE [LARGE SCALE GENOMIC DNA]</scope>
</reference>
<dbReference type="Proteomes" id="UP000041254">
    <property type="component" value="Unassembled WGS sequence"/>
</dbReference>
<keyword evidence="3" id="KW-1185">Reference proteome</keyword>
<name>A0A0G4EDK6_VITBC</name>
<sequence length="319" mass="34522">MAPKKRKNNDGGAAGGESIAAPSQLHSVTCGREEGDELLKEAAGCVTAPYGQRQRRESIGAVHAANPQEVALLQAALSSRGCRNTLAELHINLEVLRRDVSSGTLRLLVALEQLVSTCCQPTAAVTFGGSRTRHYAFGLAVFYSDDFPPNPSDRVFKSGMRYLACRRHTPSPNPRIIEHQRPFPEARSLQVLNRFGGAAGQMLVAKMPSRLVEAAPHFPTTRRLIFAADVPDGVEDPGEHVHAGLSSLIGRIRGLRKLQVTISAAADSPVGQSILDRFPGDSMIGEFHIDRQADSEIELTATHDQQRQIGPLVEEDEDG</sequence>
<proteinExistence type="predicted"/>
<dbReference type="EMBL" id="CDMY01000179">
    <property type="protein sequence ID" value="CEL93595.1"/>
    <property type="molecule type" value="Genomic_DNA"/>
</dbReference>
<dbReference type="InParanoid" id="A0A0G4EDK6"/>
<organism evidence="2 3">
    <name type="scientific">Vitrella brassicaformis (strain CCMP3155)</name>
    <dbReference type="NCBI Taxonomy" id="1169540"/>
    <lineage>
        <taxon>Eukaryota</taxon>
        <taxon>Sar</taxon>
        <taxon>Alveolata</taxon>
        <taxon>Colpodellida</taxon>
        <taxon>Vitrellaceae</taxon>
        <taxon>Vitrella</taxon>
    </lineage>
</organism>